<evidence type="ECO:0000313" key="12">
    <source>
        <dbReference type="EMBL" id="MFC0473101.1"/>
    </source>
</evidence>
<comment type="caution">
    <text evidence="12">The sequence shown here is derived from an EMBL/GenBank/DDBJ whole genome shotgun (WGS) entry which is preliminary data.</text>
</comment>
<accession>A0ABV6KMP1</accession>
<comment type="catalytic activity">
    <reaction evidence="9 10">
        <text>Release of signal peptides from bacterial membrane prolipoproteins. Hydrolyzes -Xaa-Yaa-Zaa-|-(S,diacylglyceryl)Cys-, in which Xaa is hydrophobic (preferably Leu), and Yaa (Ala or Ser) and Zaa (Gly or Ala) have small, neutral side chains.</text>
        <dbReference type="EC" id="3.4.23.36"/>
    </reaction>
</comment>
<feature type="transmembrane region" description="Helical" evidence="9">
    <location>
        <begin position="58"/>
        <end position="75"/>
    </location>
</feature>
<keyword evidence="8 9" id="KW-0472">Membrane</keyword>
<evidence type="ECO:0000256" key="5">
    <source>
        <dbReference type="ARBA" id="ARBA00022750"/>
    </source>
</evidence>
<dbReference type="HAMAP" id="MF_00161">
    <property type="entry name" value="LspA"/>
    <property type="match status" value="1"/>
</dbReference>
<protein>
    <recommendedName>
        <fullName evidence="9">Lipoprotein signal peptidase</fullName>
        <ecNumber evidence="9">3.4.23.36</ecNumber>
    </recommendedName>
    <alternativeName>
        <fullName evidence="9">Prolipoprotein signal peptidase</fullName>
    </alternativeName>
    <alternativeName>
        <fullName evidence="9">Signal peptidase II</fullName>
        <shortName evidence="9">SPase II</shortName>
    </alternativeName>
</protein>
<keyword evidence="2 9" id="KW-1003">Cell membrane</keyword>
<evidence type="ECO:0000313" key="13">
    <source>
        <dbReference type="Proteomes" id="UP001589838"/>
    </source>
</evidence>
<keyword evidence="6 9" id="KW-0378">Hydrolase</keyword>
<proteinExistence type="inferred from homology"/>
<dbReference type="NCBIfam" id="TIGR00077">
    <property type="entry name" value="lspA"/>
    <property type="match status" value="1"/>
</dbReference>
<dbReference type="InterPro" id="IPR001872">
    <property type="entry name" value="Peptidase_A8"/>
</dbReference>
<comment type="similarity">
    <text evidence="1 9 11">Belongs to the peptidase A8 family.</text>
</comment>
<comment type="subcellular location">
    <subcellularLocation>
        <location evidence="9">Cell membrane</location>
        <topology evidence="9">Multi-pass membrane protein</topology>
    </subcellularLocation>
</comment>
<feature type="transmembrane region" description="Helical" evidence="9">
    <location>
        <begin position="84"/>
        <end position="101"/>
    </location>
</feature>
<reference evidence="12 13" key="1">
    <citation type="submission" date="2024-09" db="EMBL/GenBank/DDBJ databases">
        <authorList>
            <person name="Sun Q."/>
            <person name="Mori K."/>
        </authorList>
    </citation>
    <scope>NUCLEOTIDE SEQUENCE [LARGE SCALE GENOMIC DNA]</scope>
    <source>
        <strain evidence="12 13">NCAIM B.02610</strain>
    </source>
</reference>
<keyword evidence="13" id="KW-1185">Reference proteome</keyword>
<keyword evidence="3 9" id="KW-0645">Protease</keyword>
<dbReference type="PROSITE" id="PS00855">
    <property type="entry name" value="SPASE_II"/>
    <property type="match status" value="1"/>
</dbReference>
<keyword evidence="4 9" id="KW-0812">Transmembrane</keyword>
<comment type="caution">
    <text evidence="9">Lacks conserved residue(s) required for the propagation of feature annotation.</text>
</comment>
<keyword evidence="5 9" id="KW-0064">Aspartyl protease</keyword>
<comment type="function">
    <text evidence="9 10">This protein specifically catalyzes the removal of signal peptides from prolipoproteins.</text>
</comment>
<evidence type="ECO:0000256" key="7">
    <source>
        <dbReference type="ARBA" id="ARBA00022989"/>
    </source>
</evidence>
<evidence type="ECO:0000256" key="3">
    <source>
        <dbReference type="ARBA" id="ARBA00022670"/>
    </source>
</evidence>
<comment type="pathway">
    <text evidence="9">Protein modification; lipoprotein biosynthesis (signal peptide cleavage).</text>
</comment>
<name>A0ABV6KMP1_9BACI</name>
<dbReference type="EMBL" id="JBHLUX010000091">
    <property type="protein sequence ID" value="MFC0473101.1"/>
    <property type="molecule type" value="Genomic_DNA"/>
</dbReference>
<keyword evidence="7 9" id="KW-1133">Transmembrane helix</keyword>
<evidence type="ECO:0000256" key="4">
    <source>
        <dbReference type="ARBA" id="ARBA00022692"/>
    </source>
</evidence>
<evidence type="ECO:0000256" key="10">
    <source>
        <dbReference type="RuleBase" id="RU000594"/>
    </source>
</evidence>
<evidence type="ECO:0000256" key="8">
    <source>
        <dbReference type="ARBA" id="ARBA00023136"/>
    </source>
</evidence>
<dbReference type="PANTHER" id="PTHR33695:SF1">
    <property type="entry name" value="LIPOPROTEIN SIGNAL PEPTIDASE"/>
    <property type="match status" value="1"/>
</dbReference>
<dbReference type="PANTHER" id="PTHR33695">
    <property type="entry name" value="LIPOPROTEIN SIGNAL PEPTIDASE"/>
    <property type="match status" value="1"/>
</dbReference>
<feature type="active site" evidence="9">
    <location>
        <position position="129"/>
    </location>
</feature>
<dbReference type="Pfam" id="PF01252">
    <property type="entry name" value="Peptidase_A8"/>
    <property type="match status" value="1"/>
</dbReference>
<dbReference type="PRINTS" id="PR00781">
    <property type="entry name" value="LIPOSIGPTASE"/>
</dbReference>
<dbReference type="EC" id="3.4.23.36" evidence="9"/>
<dbReference type="GO" id="GO:0004190">
    <property type="term" value="F:aspartic-type endopeptidase activity"/>
    <property type="evidence" value="ECO:0007669"/>
    <property type="project" value="UniProtKB-EC"/>
</dbReference>
<sequence length="155" mass="17590">MKYYALAIVVIIIDQISKWIVDKQMIIGESIKIIENVLYFTSHRNTGAAFGILEGQMWFFYIITTIVVIGLIYYMQKEAGKSRLIGVSLGLILGGAIGNFIDRLFRGEVVDFVDTYIFTYNFAIFNVADAALCIGVGLLFVKMIIDERKQKRERA</sequence>
<evidence type="ECO:0000256" key="9">
    <source>
        <dbReference type="HAMAP-Rule" id="MF_00161"/>
    </source>
</evidence>
<evidence type="ECO:0000256" key="11">
    <source>
        <dbReference type="RuleBase" id="RU004181"/>
    </source>
</evidence>
<feature type="transmembrane region" description="Helical" evidence="9">
    <location>
        <begin position="121"/>
        <end position="145"/>
    </location>
</feature>
<gene>
    <name evidence="9 12" type="primary">lspA</name>
    <name evidence="12" type="ORF">ACFFHM_22055</name>
</gene>
<feature type="active site" evidence="9">
    <location>
        <position position="111"/>
    </location>
</feature>
<organism evidence="12 13">
    <name type="scientific">Halalkalibacter kiskunsagensis</name>
    <dbReference type="NCBI Taxonomy" id="1548599"/>
    <lineage>
        <taxon>Bacteria</taxon>
        <taxon>Bacillati</taxon>
        <taxon>Bacillota</taxon>
        <taxon>Bacilli</taxon>
        <taxon>Bacillales</taxon>
        <taxon>Bacillaceae</taxon>
        <taxon>Halalkalibacter</taxon>
    </lineage>
</organism>
<dbReference type="Proteomes" id="UP001589838">
    <property type="component" value="Unassembled WGS sequence"/>
</dbReference>
<evidence type="ECO:0000256" key="2">
    <source>
        <dbReference type="ARBA" id="ARBA00022475"/>
    </source>
</evidence>
<evidence type="ECO:0000256" key="6">
    <source>
        <dbReference type="ARBA" id="ARBA00022801"/>
    </source>
</evidence>
<evidence type="ECO:0000256" key="1">
    <source>
        <dbReference type="ARBA" id="ARBA00006139"/>
    </source>
</evidence>
<dbReference type="RefSeq" id="WP_335960943.1">
    <property type="nucleotide sequence ID" value="NZ_JAXBLX010000013.1"/>
</dbReference>